<keyword evidence="13" id="KW-1185">Reference proteome</keyword>
<dbReference type="GO" id="GO:1990168">
    <property type="term" value="P:protein K33-linked deubiquitination"/>
    <property type="evidence" value="ECO:0007669"/>
    <property type="project" value="TreeGrafter"/>
</dbReference>
<evidence type="ECO:0000256" key="9">
    <source>
        <dbReference type="ARBA" id="ARBA00022807"/>
    </source>
</evidence>
<dbReference type="PANTHER" id="PTHR13367:SF28">
    <property type="entry name" value="UBIQUITIN THIOESTERASE ZRANB1"/>
    <property type="match status" value="1"/>
</dbReference>
<keyword evidence="7" id="KW-0833">Ubl conjugation pathway</keyword>
<evidence type="ECO:0000259" key="11">
    <source>
        <dbReference type="PROSITE" id="PS50802"/>
    </source>
</evidence>
<dbReference type="InParanoid" id="A0A482WS73"/>
<keyword evidence="4" id="KW-0645">Protease</keyword>
<evidence type="ECO:0000256" key="6">
    <source>
        <dbReference type="ARBA" id="ARBA00022771"/>
    </source>
</evidence>
<dbReference type="Proteomes" id="UP000291343">
    <property type="component" value="Unassembled WGS sequence"/>
</dbReference>
<organism evidence="12 13">
    <name type="scientific">Laodelphax striatellus</name>
    <name type="common">Small brown planthopper</name>
    <name type="synonym">Delphax striatella</name>
    <dbReference type="NCBI Taxonomy" id="195883"/>
    <lineage>
        <taxon>Eukaryota</taxon>
        <taxon>Metazoa</taxon>
        <taxon>Ecdysozoa</taxon>
        <taxon>Arthropoda</taxon>
        <taxon>Hexapoda</taxon>
        <taxon>Insecta</taxon>
        <taxon>Pterygota</taxon>
        <taxon>Neoptera</taxon>
        <taxon>Paraneoptera</taxon>
        <taxon>Hemiptera</taxon>
        <taxon>Auchenorrhyncha</taxon>
        <taxon>Fulgoroidea</taxon>
        <taxon>Delphacidae</taxon>
        <taxon>Criomorphinae</taxon>
        <taxon>Laodelphax</taxon>
    </lineage>
</organism>
<dbReference type="GO" id="GO:0035523">
    <property type="term" value="P:protein K29-linked deubiquitination"/>
    <property type="evidence" value="ECO:0007669"/>
    <property type="project" value="TreeGrafter"/>
</dbReference>
<evidence type="ECO:0000256" key="10">
    <source>
        <dbReference type="ARBA" id="ARBA00022833"/>
    </source>
</evidence>
<evidence type="ECO:0000256" key="2">
    <source>
        <dbReference type="ARBA" id="ARBA00005865"/>
    </source>
</evidence>
<accession>A0A482WS73</accession>
<dbReference type="InterPro" id="IPR051346">
    <property type="entry name" value="OTU_Deubiquitinase"/>
</dbReference>
<dbReference type="OrthoDB" id="6275030at2759"/>
<dbReference type="EMBL" id="QKKF02026394">
    <property type="protein sequence ID" value="RZF36469.1"/>
    <property type="molecule type" value="Genomic_DNA"/>
</dbReference>
<evidence type="ECO:0000313" key="13">
    <source>
        <dbReference type="Proteomes" id="UP000291343"/>
    </source>
</evidence>
<keyword evidence="10" id="KW-0862">Zinc</keyword>
<dbReference type="PANTHER" id="PTHR13367">
    <property type="entry name" value="UBIQUITIN THIOESTERASE"/>
    <property type="match status" value="1"/>
</dbReference>
<evidence type="ECO:0000256" key="5">
    <source>
        <dbReference type="ARBA" id="ARBA00022723"/>
    </source>
</evidence>
<dbReference type="EC" id="3.4.19.12" evidence="3"/>
<dbReference type="GO" id="GO:0008270">
    <property type="term" value="F:zinc ion binding"/>
    <property type="evidence" value="ECO:0007669"/>
    <property type="project" value="UniProtKB-KW"/>
</dbReference>
<dbReference type="AlphaFoldDB" id="A0A482WS73"/>
<evidence type="ECO:0000256" key="3">
    <source>
        <dbReference type="ARBA" id="ARBA00012759"/>
    </source>
</evidence>
<evidence type="ECO:0000256" key="4">
    <source>
        <dbReference type="ARBA" id="ARBA00022670"/>
    </source>
</evidence>
<dbReference type="GO" id="GO:0005737">
    <property type="term" value="C:cytoplasm"/>
    <property type="evidence" value="ECO:0007669"/>
    <property type="project" value="TreeGrafter"/>
</dbReference>
<dbReference type="GO" id="GO:0005634">
    <property type="term" value="C:nucleus"/>
    <property type="evidence" value="ECO:0007669"/>
    <property type="project" value="TreeGrafter"/>
</dbReference>
<keyword evidence="9" id="KW-0788">Thiol protease</keyword>
<protein>
    <recommendedName>
        <fullName evidence="3">ubiquitinyl hydrolase 1</fullName>
        <ecNumber evidence="3">3.4.19.12</ecNumber>
    </recommendedName>
</protein>
<reference evidence="12 13" key="1">
    <citation type="journal article" date="2017" name="Gigascience">
        <title>Genome sequence of the small brown planthopper, Laodelphax striatellus.</title>
        <authorList>
            <person name="Zhu J."/>
            <person name="Jiang F."/>
            <person name="Wang X."/>
            <person name="Yang P."/>
            <person name="Bao Y."/>
            <person name="Zhao W."/>
            <person name="Wang W."/>
            <person name="Lu H."/>
            <person name="Wang Q."/>
            <person name="Cui N."/>
            <person name="Li J."/>
            <person name="Chen X."/>
            <person name="Luo L."/>
            <person name="Yu J."/>
            <person name="Kang L."/>
            <person name="Cui F."/>
        </authorList>
    </citation>
    <scope>NUCLEOTIDE SEQUENCE [LARGE SCALE GENOMIC DNA]</scope>
    <source>
        <strain evidence="12">Lst14</strain>
    </source>
</reference>
<gene>
    <name evidence="12" type="ORF">LSTR_LSTR011256</name>
</gene>
<dbReference type="Pfam" id="PF02338">
    <property type="entry name" value="OTU"/>
    <property type="match status" value="1"/>
</dbReference>
<dbReference type="InterPro" id="IPR003323">
    <property type="entry name" value="OTU_dom"/>
</dbReference>
<dbReference type="GO" id="GO:0004843">
    <property type="term" value="F:cysteine-type deubiquitinase activity"/>
    <property type="evidence" value="ECO:0007669"/>
    <property type="project" value="UniProtKB-EC"/>
</dbReference>
<keyword evidence="6" id="KW-0863">Zinc-finger</keyword>
<evidence type="ECO:0000256" key="1">
    <source>
        <dbReference type="ARBA" id="ARBA00000707"/>
    </source>
</evidence>
<keyword evidence="5" id="KW-0479">Metal-binding</keyword>
<dbReference type="GO" id="GO:0070530">
    <property type="term" value="F:K63-linked polyubiquitin modification-dependent protein binding"/>
    <property type="evidence" value="ECO:0007669"/>
    <property type="project" value="TreeGrafter"/>
</dbReference>
<dbReference type="PROSITE" id="PS50802">
    <property type="entry name" value="OTU"/>
    <property type="match status" value="1"/>
</dbReference>
<evidence type="ECO:0000256" key="7">
    <source>
        <dbReference type="ARBA" id="ARBA00022786"/>
    </source>
</evidence>
<name>A0A482WS73_LAOST</name>
<keyword evidence="8" id="KW-0378">Hydrolase</keyword>
<comment type="similarity">
    <text evidence="2">Belongs to the peptidase C64 family.</text>
</comment>
<dbReference type="GO" id="GO:0071947">
    <property type="term" value="P:protein deubiquitination involved in ubiquitin-dependent protein catabolic process"/>
    <property type="evidence" value="ECO:0007669"/>
    <property type="project" value="TreeGrafter"/>
</dbReference>
<dbReference type="SMR" id="A0A482WS73"/>
<comment type="caution">
    <text evidence="12">The sequence shown here is derived from an EMBL/GenBank/DDBJ whole genome shotgun (WGS) entry which is preliminary data.</text>
</comment>
<dbReference type="GO" id="GO:0016477">
    <property type="term" value="P:cell migration"/>
    <property type="evidence" value="ECO:0007669"/>
    <property type="project" value="TreeGrafter"/>
</dbReference>
<evidence type="ECO:0000256" key="8">
    <source>
        <dbReference type="ARBA" id="ARBA00022801"/>
    </source>
</evidence>
<evidence type="ECO:0000313" key="12">
    <source>
        <dbReference type="EMBL" id="RZF36469.1"/>
    </source>
</evidence>
<feature type="domain" description="OTU" evidence="11">
    <location>
        <begin position="1"/>
        <end position="99"/>
    </location>
</feature>
<sequence length="220" mass="24833">MHYSLEETQWSEDWATLVSLATRPGSSLEQLHVFALAHVLRRPILVYGVKYVKSFRGEDIGYARFQGVYLPLLWDNSFCIRSPVALGYTRGHFSALVAIEPEPPHPQPPSASTTPHSHSLHVNFLPLVDHDNKLLPVHFVTHAEAGGEEALLRQWLDVCMTDSGLLVAKQRLSKRPLLVAQMLEEWLNHYRRLAQMSNAPFSARPIPVQDYSSDGDSDDE</sequence>
<dbReference type="GO" id="GO:0030177">
    <property type="term" value="P:positive regulation of Wnt signaling pathway"/>
    <property type="evidence" value="ECO:0007669"/>
    <property type="project" value="TreeGrafter"/>
</dbReference>
<proteinExistence type="inferred from homology"/>
<dbReference type="GO" id="GO:0007010">
    <property type="term" value="P:cytoskeleton organization"/>
    <property type="evidence" value="ECO:0007669"/>
    <property type="project" value="TreeGrafter"/>
</dbReference>
<dbReference type="STRING" id="195883.A0A482WS73"/>
<comment type="catalytic activity">
    <reaction evidence="1">
        <text>Thiol-dependent hydrolysis of ester, thioester, amide, peptide and isopeptide bonds formed by the C-terminal Gly of ubiquitin (a 76-residue protein attached to proteins as an intracellular targeting signal).</text>
        <dbReference type="EC" id="3.4.19.12"/>
    </reaction>
</comment>